<dbReference type="Proteomes" id="UP000526408">
    <property type="component" value="Unassembled WGS sequence"/>
</dbReference>
<dbReference type="RefSeq" id="WP_168623992.1">
    <property type="nucleotide sequence ID" value="NZ_JAAZQQ010000004.1"/>
</dbReference>
<evidence type="ECO:0000259" key="2">
    <source>
        <dbReference type="Pfam" id="PF11977"/>
    </source>
</evidence>
<dbReference type="Gene3D" id="3.40.50.11980">
    <property type="match status" value="1"/>
</dbReference>
<feature type="domain" description="RNase NYN" evidence="2">
    <location>
        <begin position="72"/>
        <end position="182"/>
    </location>
</feature>
<evidence type="ECO:0000256" key="1">
    <source>
        <dbReference type="SAM" id="Phobius"/>
    </source>
</evidence>
<keyword evidence="1" id="KW-0472">Membrane</keyword>
<evidence type="ECO:0000313" key="4">
    <source>
        <dbReference type="Proteomes" id="UP000526408"/>
    </source>
</evidence>
<keyword evidence="1" id="KW-1133">Transmembrane helix</keyword>
<protein>
    <recommendedName>
        <fullName evidence="2">RNase NYN domain-containing protein</fullName>
    </recommendedName>
</protein>
<dbReference type="InterPro" id="IPR021869">
    <property type="entry name" value="RNase_Zc3h12_NYN"/>
</dbReference>
<comment type="caution">
    <text evidence="3">The sequence shown here is derived from an EMBL/GenBank/DDBJ whole genome shotgun (WGS) entry which is preliminary data.</text>
</comment>
<reference evidence="3 4" key="1">
    <citation type="submission" date="2020-04" db="EMBL/GenBank/DDBJ databases">
        <authorList>
            <person name="Yoon J."/>
        </authorList>
    </citation>
    <scope>NUCLEOTIDE SEQUENCE [LARGE SCALE GENOMIC DNA]</scope>
    <source>
        <strain evidence="3 4">KMU-115</strain>
    </source>
</reference>
<keyword evidence="1" id="KW-0812">Transmembrane</keyword>
<organism evidence="3 4">
    <name type="scientific">Roseicyclus persicicus</name>
    <dbReference type="NCBI Taxonomy" id="2650661"/>
    <lineage>
        <taxon>Bacteria</taxon>
        <taxon>Pseudomonadati</taxon>
        <taxon>Pseudomonadota</taxon>
        <taxon>Alphaproteobacteria</taxon>
        <taxon>Rhodobacterales</taxon>
        <taxon>Roseobacteraceae</taxon>
        <taxon>Roseicyclus</taxon>
    </lineage>
</organism>
<gene>
    <name evidence="3" type="ORF">HCU73_13555</name>
</gene>
<dbReference type="EMBL" id="JAAZQQ010000004">
    <property type="protein sequence ID" value="NKX45616.1"/>
    <property type="molecule type" value="Genomic_DNA"/>
</dbReference>
<proteinExistence type="predicted"/>
<keyword evidence="4" id="KW-1185">Reference proteome</keyword>
<name>A0A7X6H085_9RHOB</name>
<feature type="transmembrane region" description="Helical" evidence="1">
    <location>
        <begin position="28"/>
        <end position="47"/>
    </location>
</feature>
<evidence type="ECO:0000313" key="3">
    <source>
        <dbReference type="EMBL" id="NKX45616.1"/>
    </source>
</evidence>
<sequence length="207" mass="22701">MVVPLILLALSAAGLAAALMVPGLSDLVLLAAPMVVASLFLLLRAALARRRPQKAPQPPGTRSWRVKPPRAKWIVVDGSNVMHWADETPRIEPLREVVAHLEAQGYAPGVVFDANAGYLVEGRYRHDGAFARLLGLPEDRIMVVPKGTPADPMILTAARDLGARVVTNDRYRDWAAEYPEVRRDGFLVRGGYRDGRLWLDLETQPAG</sequence>
<dbReference type="AlphaFoldDB" id="A0A7X6H085"/>
<dbReference type="Pfam" id="PF11977">
    <property type="entry name" value="RNase_Zc3h12a"/>
    <property type="match status" value="1"/>
</dbReference>
<accession>A0A7X6H085</accession>